<evidence type="ECO:0000313" key="4">
    <source>
        <dbReference type="EMBL" id="KMS98011.1"/>
    </source>
</evidence>
<evidence type="ECO:0000259" key="3">
    <source>
        <dbReference type="PROSITE" id="PS50158"/>
    </source>
</evidence>
<feature type="region of interest" description="Disordered" evidence="2">
    <location>
        <begin position="453"/>
        <end position="477"/>
    </location>
</feature>
<name>A0A0J8BAT3_BETVV</name>
<dbReference type="Gramene" id="KMS98011">
    <property type="protein sequence ID" value="KMS98011"/>
    <property type="gene ID" value="BVRB_4g096400"/>
</dbReference>
<accession>A0A0J8BAT3</accession>
<dbReference type="EMBL" id="KQ090273">
    <property type="protein sequence ID" value="KMS98011.1"/>
    <property type="molecule type" value="Genomic_DNA"/>
</dbReference>
<dbReference type="Pfam" id="PF14392">
    <property type="entry name" value="zf-CCHC_4"/>
    <property type="match status" value="1"/>
</dbReference>
<dbReference type="Proteomes" id="UP000035740">
    <property type="component" value="Unassembled WGS sequence"/>
</dbReference>
<dbReference type="PROSITE" id="PS50158">
    <property type="entry name" value="ZF_CCHC"/>
    <property type="match status" value="1"/>
</dbReference>
<organism evidence="4 5">
    <name type="scientific">Beta vulgaris subsp. vulgaris</name>
    <name type="common">Beet</name>
    <dbReference type="NCBI Taxonomy" id="3555"/>
    <lineage>
        <taxon>Eukaryota</taxon>
        <taxon>Viridiplantae</taxon>
        <taxon>Streptophyta</taxon>
        <taxon>Embryophyta</taxon>
        <taxon>Tracheophyta</taxon>
        <taxon>Spermatophyta</taxon>
        <taxon>Magnoliopsida</taxon>
        <taxon>eudicotyledons</taxon>
        <taxon>Gunneridae</taxon>
        <taxon>Pentapetalae</taxon>
        <taxon>Caryophyllales</taxon>
        <taxon>Chenopodiaceae</taxon>
        <taxon>Betoideae</taxon>
        <taxon>Beta</taxon>
    </lineage>
</organism>
<gene>
    <name evidence="4" type="ORF">BVRB_4g096400</name>
</gene>
<feature type="compositionally biased region" description="Basic residues" evidence="2">
    <location>
        <begin position="549"/>
        <end position="563"/>
    </location>
</feature>
<sequence length="606" mass="68995">MEPTEIINLVQGQGPAIRRVGQRFSAEDRDLAPEDSLLLNAVVGKVKDVRDFQERTIQDWVYLKWTTHDEISIKKVGKLFFFCVDNRDRENLAALGSASYDGALVIFSLCNAKAFYHSLTFLNAPIWVRVEGLPLMYNKPHIARRALSKIGRVLYFDNKSTSPSFKDLLRAKVVISINNPLVPGFYFDSQNGEPDWVDFRYEGVFVYCAKCGRIGHRRNRCRMPIIIAKQHFDIVLHNMTHGREPTHISSNFIPLFTNKLISLKRVNRNRTTEVNLVDYSWERDEEGDSPSEVTLSDENDEEDQYDTSSSDDSSGNSEGPQDGNLEKGETSKPAQENQKEDPPQKDNSQNNSSTRKRKNEVPDENSNNKRNKSLSQKDAAEEGNSSSKKKFMINTRQNRRVAKRKLHGLLMQRRNKQLLLNHIPYTSSIPSPACPNPPPNSPASATSFETALSQFKEEDSEESMGLQEDLNSKPHQLINPPIKFKISEDPYYRHFPRANIKRRRGERERVKKWEPKGFLALHLAKGNQADKEETVPDLNLPPSEESIHRPRAPKRKKIQKKCNGKNTLVFGLGTSESIDNSPSDKEPKLSLETEGAANLEQSKRII</sequence>
<feature type="compositionally biased region" description="Basic and acidic residues" evidence="2">
    <location>
        <begin position="582"/>
        <end position="591"/>
    </location>
</feature>
<dbReference type="GO" id="GO:0008270">
    <property type="term" value="F:zinc ion binding"/>
    <property type="evidence" value="ECO:0007669"/>
    <property type="project" value="UniProtKB-KW"/>
</dbReference>
<proteinExistence type="predicted"/>
<dbReference type="InterPro" id="IPR040256">
    <property type="entry name" value="At4g02000-like"/>
</dbReference>
<dbReference type="InterPro" id="IPR025836">
    <property type="entry name" value="Zn_knuckle_CX2CX4HX4C"/>
</dbReference>
<dbReference type="InterPro" id="IPR001878">
    <property type="entry name" value="Znf_CCHC"/>
</dbReference>
<keyword evidence="5" id="KW-1185">Reference proteome</keyword>
<dbReference type="GO" id="GO:0003676">
    <property type="term" value="F:nucleic acid binding"/>
    <property type="evidence" value="ECO:0007669"/>
    <property type="project" value="InterPro"/>
</dbReference>
<dbReference type="PANTHER" id="PTHR31286:SF167">
    <property type="entry name" value="OS09G0268800 PROTEIN"/>
    <property type="match status" value="1"/>
</dbReference>
<feature type="region of interest" description="Disordered" evidence="2">
    <location>
        <begin position="529"/>
        <end position="606"/>
    </location>
</feature>
<dbReference type="OMA" id="HFPRANI"/>
<keyword evidence="1" id="KW-0863">Zinc-finger</keyword>
<protein>
    <recommendedName>
        <fullName evidence="3">CCHC-type domain-containing protein</fullName>
    </recommendedName>
</protein>
<feature type="domain" description="CCHC-type" evidence="3">
    <location>
        <begin position="208"/>
        <end position="222"/>
    </location>
</feature>
<dbReference type="OrthoDB" id="1683397at2759"/>
<dbReference type="PANTHER" id="PTHR31286">
    <property type="entry name" value="GLYCINE-RICH CELL WALL STRUCTURAL PROTEIN 1.8-LIKE"/>
    <property type="match status" value="1"/>
</dbReference>
<evidence type="ECO:0000256" key="2">
    <source>
        <dbReference type="SAM" id="MobiDB-lite"/>
    </source>
</evidence>
<feature type="compositionally biased region" description="Acidic residues" evidence="2">
    <location>
        <begin position="283"/>
        <end position="305"/>
    </location>
</feature>
<keyword evidence="1" id="KW-0862">Zinc</keyword>
<feature type="region of interest" description="Disordered" evidence="2">
    <location>
        <begin position="281"/>
        <end position="399"/>
    </location>
</feature>
<keyword evidence="1" id="KW-0479">Metal-binding</keyword>
<feature type="compositionally biased region" description="Basic residues" evidence="2">
    <location>
        <begin position="387"/>
        <end position="399"/>
    </location>
</feature>
<dbReference type="AlphaFoldDB" id="A0A0J8BAT3"/>
<evidence type="ECO:0000256" key="1">
    <source>
        <dbReference type="PROSITE-ProRule" id="PRU00047"/>
    </source>
</evidence>
<reference evidence="4 5" key="1">
    <citation type="journal article" date="2014" name="Nature">
        <title>The genome of the recently domesticated crop plant sugar beet (Beta vulgaris).</title>
        <authorList>
            <person name="Dohm J.C."/>
            <person name="Minoche A.E."/>
            <person name="Holtgrawe D."/>
            <person name="Capella-Gutierrez S."/>
            <person name="Zakrzewski F."/>
            <person name="Tafer H."/>
            <person name="Rupp O."/>
            <person name="Sorensen T.R."/>
            <person name="Stracke R."/>
            <person name="Reinhardt R."/>
            <person name="Goesmann A."/>
            <person name="Kraft T."/>
            <person name="Schulz B."/>
            <person name="Stadler P.F."/>
            <person name="Schmidt T."/>
            <person name="Gabaldon T."/>
            <person name="Lehrach H."/>
            <person name="Weisshaar B."/>
            <person name="Himmelbauer H."/>
        </authorList>
    </citation>
    <scope>NUCLEOTIDE SEQUENCE [LARGE SCALE GENOMIC DNA]</scope>
    <source>
        <tissue evidence="4">Taproot</tissue>
    </source>
</reference>
<feature type="compositionally biased region" description="Low complexity" evidence="2">
    <location>
        <begin position="306"/>
        <end position="318"/>
    </location>
</feature>
<evidence type="ECO:0000313" key="5">
    <source>
        <dbReference type="Proteomes" id="UP000035740"/>
    </source>
</evidence>